<keyword evidence="3 8" id="KW-0132">Cell division</keyword>
<keyword evidence="5 8" id="KW-0342">GTP-binding</keyword>
<feature type="binding site" evidence="8">
    <location>
        <position position="144"/>
    </location>
    <ligand>
        <name>GTP</name>
        <dbReference type="ChEBI" id="CHEBI:37565"/>
    </ligand>
</feature>
<keyword evidence="6 8" id="KW-0717">Septation</keyword>
<dbReference type="InterPro" id="IPR003008">
    <property type="entry name" value="Tubulin_FtsZ_GTPase"/>
</dbReference>
<dbReference type="Pfam" id="PF00091">
    <property type="entry name" value="Tubulin"/>
    <property type="match status" value="1"/>
</dbReference>
<feature type="binding site" evidence="8">
    <location>
        <position position="148"/>
    </location>
    <ligand>
        <name>GTP</name>
        <dbReference type="ChEBI" id="CHEBI:37565"/>
    </ligand>
</feature>
<dbReference type="GO" id="GO:0000917">
    <property type="term" value="P:division septum assembly"/>
    <property type="evidence" value="ECO:0007669"/>
    <property type="project" value="UniProtKB-KW"/>
</dbReference>
<evidence type="ECO:0000256" key="5">
    <source>
        <dbReference type="ARBA" id="ARBA00023134"/>
    </source>
</evidence>
<dbReference type="GO" id="GO:0003924">
    <property type="term" value="F:GTPase activity"/>
    <property type="evidence" value="ECO:0007669"/>
    <property type="project" value="UniProtKB-UniRule"/>
</dbReference>
<evidence type="ECO:0000256" key="6">
    <source>
        <dbReference type="ARBA" id="ARBA00023210"/>
    </source>
</evidence>
<dbReference type="PANTHER" id="PTHR30314:SF3">
    <property type="entry name" value="MITOCHONDRIAL DIVISION PROTEIN FSZA"/>
    <property type="match status" value="1"/>
</dbReference>
<evidence type="ECO:0000256" key="8">
    <source>
        <dbReference type="HAMAP-Rule" id="MF_00909"/>
    </source>
</evidence>
<comment type="function">
    <text evidence="8 10">Essential cell division protein that forms a contractile ring structure (Z ring) at the future cell division site. The regulation of the ring assembly controls the timing and the location of cell division. One of the functions of the FtsZ ring is to recruit other cell division proteins to the septum to produce a new cell wall between the dividing cells. Binds GTP and shows GTPase activity.</text>
</comment>
<dbReference type="FunFam" id="3.40.50.1440:FF:000023">
    <property type="entry name" value="Cell division protein FtsZ"/>
    <property type="match status" value="1"/>
</dbReference>
<keyword evidence="14" id="KW-1185">Reference proteome</keyword>
<dbReference type="NCBIfam" id="TIGR00065">
    <property type="entry name" value="ftsZ"/>
    <property type="match status" value="1"/>
</dbReference>
<evidence type="ECO:0000256" key="10">
    <source>
        <dbReference type="RuleBase" id="RU000631"/>
    </source>
</evidence>
<evidence type="ECO:0000256" key="7">
    <source>
        <dbReference type="ARBA" id="ARBA00023306"/>
    </source>
</evidence>
<keyword evidence="7 8" id="KW-0131">Cell cycle</keyword>
<dbReference type="EMBL" id="AP018694">
    <property type="protein sequence ID" value="BBE18874.1"/>
    <property type="molecule type" value="Genomic_DNA"/>
</dbReference>
<dbReference type="Pfam" id="PF12327">
    <property type="entry name" value="FtsZ_C"/>
    <property type="match status" value="1"/>
</dbReference>
<feature type="domain" description="Tubulin/FtsZ 2-layer sandwich" evidence="12">
    <location>
        <begin position="211"/>
        <end position="330"/>
    </location>
</feature>
<comment type="subunit">
    <text evidence="8">Homodimer. Polymerizes to form a dynamic ring structure in a strictly GTP-dependent manner. Interacts directly with several other division proteins.</text>
</comment>
<keyword evidence="2 8" id="KW-0963">Cytoplasm</keyword>
<dbReference type="InterPro" id="IPR024757">
    <property type="entry name" value="FtsZ_C"/>
</dbReference>
<feature type="binding site" evidence="8">
    <location>
        <begin position="25"/>
        <end position="29"/>
    </location>
    <ligand>
        <name>GTP</name>
        <dbReference type="ChEBI" id="CHEBI:37565"/>
    </ligand>
</feature>
<comment type="similarity">
    <text evidence="1 8 10">Belongs to the FtsZ family.</text>
</comment>
<dbReference type="Gene3D" id="3.30.1330.20">
    <property type="entry name" value="Tubulin/FtsZ, C-terminal domain"/>
    <property type="match status" value="1"/>
</dbReference>
<sequence length="473" mass="51320">MSNEIMNFDLTVNSGSIIKVIGVGGGGGNAVNHMYYQGIRDVDFMVCNTDAQALINSPVPYKVQLGSSLTEGRGAGNKPETGRDSAIENIEDVKQVLRNNTKMVFITAGMGGGTGTGGAPVIAQAARELGILTVGIVTIPFRNEGRRRIKQAVEGIAAMEAHVDSLLVINNERIREMYGDSKISDAFAKADNILTTAAKGIAEIITVPGYINVDFADVETVMRNSGVALMGTGIASGVNRAVIAVEQALNSPLLNNNDIMGARNILLNITSGIEEITMDEIGDITDFVQEKAGNSADLIWGNGVDEALGDKISVTIIATGFSTSSIPEMVINQNQEKTYHTLMDDPMDIIPKTKTEVKSSVENELYGSKNVKQKTFEFEINAGGYDEFEELYGSNNAKKESYSEATEPVDFTHTSEEAVDELENIPAYRRKNSKLFSFKKKVDEKFSRFSISPDENNNVVLRDNNSYLHDNVD</sequence>
<reference evidence="13" key="1">
    <citation type="journal article" date="2020" name="Int. J. Syst. Evol. Microbiol.">
        <title>Aquipluma nitroreducens gen. nov. sp. nov., a novel facultatively anaerobic bacterium isolated from a freshwater lake.</title>
        <authorList>
            <person name="Watanabe M."/>
            <person name="Kojima H."/>
            <person name="Fukui M."/>
        </authorList>
    </citation>
    <scope>NUCLEOTIDE SEQUENCE</scope>
    <source>
        <strain evidence="13">MeG22</strain>
    </source>
</reference>
<dbReference type="CDD" id="cd02201">
    <property type="entry name" value="FtsZ_type1"/>
    <property type="match status" value="1"/>
</dbReference>
<dbReference type="PROSITE" id="PS01135">
    <property type="entry name" value="FTSZ_2"/>
    <property type="match status" value="1"/>
</dbReference>
<evidence type="ECO:0000256" key="4">
    <source>
        <dbReference type="ARBA" id="ARBA00022741"/>
    </source>
</evidence>
<dbReference type="GO" id="GO:0032153">
    <property type="term" value="C:cell division site"/>
    <property type="evidence" value="ECO:0007669"/>
    <property type="project" value="UniProtKB-UniRule"/>
</dbReference>
<gene>
    <name evidence="8" type="primary">ftsZ</name>
    <name evidence="13" type="ORF">AQPE_3044</name>
</gene>
<dbReference type="PANTHER" id="PTHR30314">
    <property type="entry name" value="CELL DIVISION PROTEIN FTSZ-RELATED"/>
    <property type="match status" value="1"/>
</dbReference>
<dbReference type="AlphaFoldDB" id="A0A5K7SC35"/>
<evidence type="ECO:0000259" key="12">
    <source>
        <dbReference type="SMART" id="SM00865"/>
    </source>
</evidence>
<dbReference type="GO" id="GO:0005525">
    <property type="term" value="F:GTP binding"/>
    <property type="evidence" value="ECO:0007669"/>
    <property type="project" value="UniProtKB-UniRule"/>
</dbReference>
<dbReference type="SMART" id="SM00864">
    <property type="entry name" value="Tubulin"/>
    <property type="match status" value="1"/>
</dbReference>
<dbReference type="RefSeq" id="WP_318347170.1">
    <property type="nucleotide sequence ID" value="NZ_AP018694.1"/>
</dbReference>
<name>A0A5K7SC35_9BACT</name>
<feature type="binding site" evidence="8">
    <location>
        <position position="191"/>
    </location>
    <ligand>
        <name>GTP</name>
        <dbReference type="ChEBI" id="CHEBI:37565"/>
    </ligand>
</feature>
<keyword evidence="4 8" id="KW-0547">Nucleotide-binding</keyword>
<evidence type="ECO:0000256" key="1">
    <source>
        <dbReference type="ARBA" id="ARBA00009690"/>
    </source>
</evidence>
<dbReference type="InterPro" id="IPR036525">
    <property type="entry name" value="Tubulin/FtsZ_GTPase_sf"/>
</dbReference>
<dbReference type="PRINTS" id="PR00423">
    <property type="entry name" value="CELLDVISFTSZ"/>
</dbReference>
<evidence type="ECO:0000313" key="14">
    <source>
        <dbReference type="Proteomes" id="UP001193389"/>
    </source>
</evidence>
<dbReference type="InterPro" id="IPR037103">
    <property type="entry name" value="Tubulin/FtsZ-like_C"/>
</dbReference>
<dbReference type="InterPro" id="IPR020805">
    <property type="entry name" value="Cell_div_FtsZ_CS"/>
</dbReference>
<evidence type="ECO:0000256" key="3">
    <source>
        <dbReference type="ARBA" id="ARBA00022618"/>
    </source>
</evidence>
<dbReference type="Gene3D" id="3.40.50.1440">
    <property type="entry name" value="Tubulin/FtsZ, GTPase domain"/>
    <property type="match status" value="1"/>
</dbReference>
<dbReference type="PROSITE" id="PS01134">
    <property type="entry name" value="FTSZ_1"/>
    <property type="match status" value="1"/>
</dbReference>
<comment type="subcellular location">
    <subcellularLocation>
        <location evidence="8">Cytoplasm</location>
    </subcellularLocation>
    <text evidence="8">Assembles at midcell at the inner surface of the cytoplasmic membrane.</text>
</comment>
<dbReference type="SUPFAM" id="SSF52490">
    <property type="entry name" value="Tubulin nucleotide-binding domain-like"/>
    <property type="match status" value="1"/>
</dbReference>
<protein>
    <recommendedName>
        <fullName evidence="8 9">Cell division protein FtsZ</fullName>
    </recommendedName>
</protein>
<proteinExistence type="inferred from homology"/>
<dbReference type="InterPro" id="IPR018316">
    <property type="entry name" value="Tubulin/FtsZ_2-layer-sand-dom"/>
</dbReference>
<dbReference type="InterPro" id="IPR045061">
    <property type="entry name" value="FtsZ/CetZ"/>
</dbReference>
<feature type="binding site" evidence="8">
    <location>
        <begin position="113"/>
        <end position="115"/>
    </location>
    <ligand>
        <name>GTP</name>
        <dbReference type="ChEBI" id="CHEBI:37565"/>
    </ligand>
</feature>
<dbReference type="Proteomes" id="UP001193389">
    <property type="component" value="Chromosome"/>
</dbReference>
<dbReference type="SMART" id="SM00865">
    <property type="entry name" value="Tubulin_C"/>
    <property type="match status" value="1"/>
</dbReference>
<evidence type="ECO:0000313" key="13">
    <source>
        <dbReference type="EMBL" id="BBE18874.1"/>
    </source>
</evidence>
<feature type="domain" description="Tubulin/FtsZ GTPase" evidence="11">
    <location>
        <begin position="17"/>
        <end position="209"/>
    </location>
</feature>
<dbReference type="GO" id="GO:0043093">
    <property type="term" value="P:FtsZ-dependent cytokinesis"/>
    <property type="evidence" value="ECO:0007669"/>
    <property type="project" value="UniProtKB-UniRule"/>
</dbReference>
<evidence type="ECO:0000256" key="2">
    <source>
        <dbReference type="ARBA" id="ARBA00022490"/>
    </source>
</evidence>
<dbReference type="InterPro" id="IPR000158">
    <property type="entry name" value="Cell_div_FtsZ"/>
</dbReference>
<dbReference type="InterPro" id="IPR008280">
    <property type="entry name" value="Tub_FtsZ_C"/>
</dbReference>
<dbReference type="GO" id="GO:0051258">
    <property type="term" value="P:protein polymerization"/>
    <property type="evidence" value="ECO:0007669"/>
    <property type="project" value="UniProtKB-UniRule"/>
</dbReference>
<evidence type="ECO:0000256" key="9">
    <source>
        <dbReference type="NCBIfam" id="TIGR00065"/>
    </source>
</evidence>
<dbReference type="HAMAP" id="MF_00909">
    <property type="entry name" value="FtsZ"/>
    <property type="match status" value="1"/>
</dbReference>
<organism evidence="13 14">
    <name type="scientific">Aquipluma nitroreducens</name>
    <dbReference type="NCBI Taxonomy" id="2010828"/>
    <lineage>
        <taxon>Bacteria</taxon>
        <taxon>Pseudomonadati</taxon>
        <taxon>Bacteroidota</taxon>
        <taxon>Bacteroidia</taxon>
        <taxon>Marinilabiliales</taxon>
        <taxon>Prolixibacteraceae</taxon>
        <taxon>Aquipluma</taxon>
    </lineage>
</organism>
<accession>A0A5K7SC35</accession>
<dbReference type="KEGG" id="anf:AQPE_3044"/>
<dbReference type="SUPFAM" id="SSF55307">
    <property type="entry name" value="Tubulin C-terminal domain-like"/>
    <property type="match status" value="1"/>
</dbReference>
<dbReference type="GO" id="GO:0005737">
    <property type="term" value="C:cytoplasm"/>
    <property type="evidence" value="ECO:0007669"/>
    <property type="project" value="UniProtKB-SubCell"/>
</dbReference>
<evidence type="ECO:0000259" key="11">
    <source>
        <dbReference type="SMART" id="SM00864"/>
    </source>
</evidence>